<keyword evidence="1" id="KW-0812">Transmembrane</keyword>
<keyword evidence="1" id="KW-1133">Transmembrane helix</keyword>
<keyword evidence="1" id="KW-0472">Membrane</keyword>
<sequence>PWRMAWEIGEVPLQPDPDIGNWPLFLLCVLGYKLIYRTRMVTLDEMRFERGYIPEIHEEEPTTRWGKILAVLF</sequence>
<dbReference type="OrthoDB" id="2942743at2759"/>
<comment type="caution">
    <text evidence="2">The sequence shown here is derived from an EMBL/GenBank/DDBJ whole genome shotgun (WGS) entry which is preliminary data.</text>
</comment>
<evidence type="ECO:0000256" key="1">
    <source>
        <dbReference type="SAM" id="Phobius"/>
    </source>
</evidence>
<dbReference type="Proteomes" id="UP000724874">
    <property type="component" value="Unassembled WGS sequence"/>
</dbReference>
<protein>
    <submittedName>
        <fullName evidence="2">Uncharacterized protein</fullName>
    </submittedName>
</protein>
<accession>A0A9P5TRQ8</accession>
<feature type="non-terminal residue" evidence="2">
    <location>
        <position position="73"/>
    </location>
</feature>
<keyword evidence="3" id="KW-1185">Reference proteome</keyword>
<name>A0A9P5TRQ8_GYMJU</name>
<proteinExistence type="predicted"/>
<evidence type="ECO:0000313" key="2">
    <source>
        <dbReference type="EMBL" id="KAF8907271.1"/>
    </source>
</evidence>
<dbReference type="AlphaFoldDB" id="A0A9P5TRQ8"/>
<evidence type="ECO:0000313" key="3">
    <source>
        <dbReference type="Proteomes" id="UP000724874"/>
    </source>
</evidence>
<gene>
    <name evidence="2" type="ORF">CPB84DRAFT_1768764</name>
</gene>
<reference evidence="2" key="1">
    <citation type="submission" date="2020-11" db="EMBL/GenBank/DDBJ databases">
        <authorList>
            <consortium name="DOE Joint Genome Institute"/>
            <person name="Ahrendt S."/>
            <person name="Riley R."/>
            <person name="Andreopoulos W."/>
            <person name="LaButti K."/>
            <person name="Pangilinan J."/>
            <person name="Ruiz-duenas F.J."/>
            <person name="Barrasa J.M."/>
            <person name="Sanchez-Garcia M."/>
            <person name="Camarero S."/>
            <person name="Miyauchi S."/>
            <person name="Serrano A."/>
            <person name="Linde D."/>
            <person name="Babiker R."/>
            <person name="Drula E."/>
            <person name="Ayuso-Fernandez I."/>
            <person name="Pacheco R."/>
            <person name="Padilla G."/>
            <person name="Ferreira P."/>
            <person name="Barriuso J."/>
            <person name="Kellner H."/>
            <person name="Castanera R."/>
            <person name="Alfaro M."/>
            <person name="Ramirez L."/>
            <person name="Pisabarro A.G."/>
            <person name="Kuo A."/>
            <person name="Tritt A."/>
            <person name="Lipzen A."/>
            <person name="He G."/>
            <person name="Yan M."/>
            <person name="Ng V."/>
            <person name="Cullen D."/>
            <person name="Martin F."/>
            <person name="Rosso M.-N."/>
            <person name="Henrissat B."/>
            <person name="Hibbett D."/>
            <person name="Martinez A.T."/>
            <person name="Grigoriev I.V."/>
        </authorList>
    </citation>
    <scope>NUCLEOTIDE SEQUENCE</scope>
    <source>
        <strain evidence="2">AH 44721</strain>
    </source>
</reference>
<dbReference type="EMBL" id="JADNYJ010000015">
    <property type="protein sequence ID" value="KAF8907271.1"/>
    <property type="molecule type" value="Genomic_DNA"/>
</dbReference>
<feature type="transmembrane region" description="Helical" evidence="1">
    <location>
        <begin position="20"/>
        <end position="36"/>
    </location>
</feature>
<organism evidence="2 3">
    <name type="scientific">Gymnopilus junonius</name>
    <name type="common">Spectacular rustgill mushroom</name>
    <name type="synonym">Gymnopilus spectabilis subsp. junonius</name>
    <dbReference type="NCBI Taxonomy" id="109634"/>
    <lineage>
        <taxon>Eukaryota</taxon>
        <taxon>Fungi</taxon>
        <taxon>Dikarya</taxon>
        <taxon>Basidiomycota</taxon>
        <taxon>Agaricomycotina</taxon>
        <taxon>Agaricomycetes</taxon>
        <taxon>Agaricomycetidae</taxon>
        <taxon>Agaricales</taxon>
        <taxon>Agaricineae</taxon>
        <taxon>Hymenogastraceae</taxon>
        <taxon>Gymnopilus</taxon>
    </lineage>
</organism>